<accession>A0A0E9PZ27</accession>
<protein>
    <submittedName>
        <fullName evidence="1">Uncharacterized protein</fullName>
    </submittedName>
</protein>
<organism evidence="1">
    <name type="scientific">Anguilla anguilla</name>
    <name type="common">European freshwater eel</name>
    <name type="synonym">Muraena anguilla</name>
    <dbReference type="NCBI Taxonomy" id="7936"/>
    <lineage>
        <taxon>Eukaryota</taxon>
        <taxon>Metazoa</taxon>
        <taxon>Chordata</taxon>
        <taxon>Craniata</taxon>
        <taxon>Vertebrata</taxon>
        <taxon>Euteleostomi</taxon>
        <taxon>Actinopterygii</taxon>
        <taxon>Neopterygii</taxon>
        <taxon>Teleostei</taxon>
        <taxon>Anguilliformes</taxon>
        <taxon>Anguillidae</taxon>
        <taxon>Anguilla</taxon>
    </lineage>
</organism>
<evidence type="ECO:0000313" key="1">
    <source>
        <dbReference type="EMBL" id="JAH09542.1"/>
    </source>
</evidence>
<reference evidence="1" key="2">
    <citation type="journal article" date="2015" name="Fish Shellfish Immunol.">
        <title>Early steps in the European eel (Anguilla anguilla)-Vibrio vulnificus interaction in the gills: Role of the RtxA13 toxin.</title>
        <authorList>
            <person name="Callol A."/>
            <person name="Pajuelo D."/>
            <person name="Ebbesson L."/>
            <person name="Teles M."/>
            <person name="MacKenzie S."/>
            <person name="Amaro C."/>
        </authorList>
    </citation>
    <scope>NUCLEOTIDE SEQUENCE</scope>
</reference>
<dbReference type="AlphaFoldDB" id="A0A0E9PZ27"/>
<name>A0A0E9PZ27_ANGAN</name>
<proteinExistence type="predicted"/>
<sequence>MQWYVMHAISNYEYENDSIYCLGSLPPPNSQCRCCSFLRLGPFCLLVEKPLLVIPSF</sequence>
<reference evidence="1" key="1">
    <citation type="submission" date="2014-11" db="EMBL/GenBank/DDBJ databases">
        <authorList>
            <person name="Amaro Gonzalez C."/>
        </authorList>
    </citation>
    <scope>NUCLEOTIDE SEQUENCE</scope>
</reference>
<dbReference type="EMBL" id="GBXM01099035">
    <property type="protein sequence ID" value="JAH09542.1"/>
    <property type="molecule type" value="Transcribed_RNA"/>
</dbReference>